<evidence type="ECO:0000313" key="2">
    <source>
        <dbReference type="Proteomes" id="UP000280307"/>
    </source>
</evidence>
<dbReference type="Proteomes" id="UP000280307">
    <property type="component" value="Unassembled WGS sequence"/>
</dbReference>
<gene>
    <name evidence="1" type="ORF">EI684_21755</name>
</gene>
<dbReference type="EMBL" id="RSAS01000899">
    <property type="protein sequence ID" value="RRR65919.1"/>
    <property type="molecule type" value="Genomic_DNA"/>
</dbReference>
<reference evidence="1 2" key="1">
    <citation type="submission" date="2018-12" db="EMBL/GenBank/DDBJ databases">
        <title>Genome Sequence of Candidatus Viridilinea halotolerans isolated from saline sulfide-rich spring.</title>
        <authorList>
            <person name="Grouzdev D.S."/>
            <person name="Burganskaya E.I."/>
            <person name="Krutkina M.S."/>
            <person name="Sukhacheva M.V."/>
            <person name="Gorlenko V.M."/>
        </authorList>
    </citation>
    <scope>NUCLEOTIDE SEQUENCE [LARGE SCALE GENOMIC DNA]</scope>
    <source>
        <strain evidence="1">Chok-6</strain>
    </source>
</reference>
<evidence type="ECO:0000313" key="1">
    <source>
        <dbReference type="EMBL" id="RRR65919.1"/>
    </source>
</evidence>
<comment type="caution">
    <text evidence="1">The sequence shown here is derived from an EMBL/GenBank/DDBJ whole genome shotgun (WGS) entry which is preliminary data.</text>
</comment>
<name>A0A426TR90_9CHLR</name>
<proteinExistence type="predicted"/>
<organism evidence="1 2">
    <name type="scientific">Candidatus Viridilinea halotolerans</name>
    <dbReference type="NCBI Taxonomy" id="2491704"/>
    <lineage>
        <taxon>Bacteria</taxon>
        <taxon>Bacillati</taxon>
        <taxon>Chloroflexota</taxon>
        <taxon>Chloroflexia</taxon>
        <taxon>Chloroflexales</taxon>
        <taxon>Chloroflexineae</taxon>
        <taxon>Oscillochloridaceae</taxon>
        <taxon>Candidatus Viridilinea</taxon>
    </lineage>
</organism>
<protein>
    <recommendedName>
        <fullName evidence="3">TIGR02710 family CRISPR-associated protein</fullName>
    </recommendedName>
</protein>
<evidence type="ECO:0008006" key="3">
    <source>
        <dbReference type="Google" id="ProtNLM"/>
    </source>
</evidence>
<accession>A0A426TR90</accession>
<dbReference type="AlphaFoldDB" id="A0A426TR90"/>
<sequence length="499" mass="54030">MTILICNIGGRDLACSGLPKHELGERAWAAALAERYAALRPMLRLPILGKALRALAAQEVALDALILVASDQPAPALGAEQHSFWRTDTGPTAHLIARLLAEGAQDVPRVPAERVQVWTLADEHGVGVDPSDYDLALAYLERRLAALAQAHPAGPVLLEVAGGTPAMTTALLIAGVEVFGARAEALAIHPQRTAPSTLGVGRRLLAAPLRATLRSHAATFAYDAALRTLVAQREAIADRLAPGAAASAEALLRYAYARYNFDFVGAREAGSGKREAGSGKREARVLGDGSPWDSEWEVLVAQVTAPDRAALLAEVLHGAEARYATGLYADFLTQLVRFEENALRMLCLARGVAFVRRDDGSPDDDGSLISRAWLREQPFQLKQDYDDGRDRPNSRTLMRELVGHLARERGEALRPLLDALDRLRPLVYLRNDTTHSLDGLRQVDLARRFTTRQRAAAHEANQILPHLKQLYTSVTGQPLPASPFPVINGLLDRLLVVGG</sequence>